<protein>
    <recommendedName>
        <fullName evidence="3">Ornithine cyclodeaminase</fullName>
    </recommendedName>
</protein>
<keyword evidence="2" id="KW-1185">Reference proteome</keyword>
<dbReference type="Proteomes" id="UP000325307">
    <property type="component" value="Unassembled WGS sequence"/>
</dbReference>
<name>A0A5A7NTG6_9MICC</name>
<comment type="caution">
    <text evidence="1">The sequence shown here is derived from an EMBL/GenBank/DDBJ whole genome shotgun (WGS) entry which is preliminary data.</text>
</comment>
<dbReference type="GO" id="GO:0005737">
    <property type="term" value="C:cytoplasm"/>
    <property type="evidence" value="ECO:0007669"/>
    <property type="project" value="TreeGrafter"/>
</dbReference>
<dbReference type="PANTHER" id="PTHR13812:SF19">
    <property type="entry name" value="KETIMINE REDUCTASE MU-CRYSTALLIN"/>
    <property type="match status" value="1"/>
</dbReference>
<reference evidence="1 2" key="1">
    <citation type="submission" date="2019-09" db="EMBL/GenBank/DDBJ databases">
        <title>Arthrobacter zafarii sp. nov., a moderately thermotolerant and halotolerant actinobacterium isolated from Cholistan desert soil of Pakistan.</title>
        <authorList>
            <person name="Amin A."/>
            <person name="Ahmed I."/>
            <person name="Khalid N."/>
            <person name="Schumann P."/>
            <person name="Busse H.J."/>
            <person name="Khan I.U."/>
            <person name="Li S."/>
            <person name="Li W.J."/>
        </authorList>
    </citation>
    <scope>NUCLEOTIDE SEQUENCE [LARGE SCALE GENOMIC DNA]</scope>
    <source>
        <strain evidence="1 2">NCCP-1664</strain>
    </source>
</reference>
<dbReference type="InterPro" id="IPR036291">
    <property type="entry name" value="NAD(P)-bd_dom_sf"/>
</dbReference>
<accession>A0A5A7NTG6</accession>
<dbReference type="AlphaFoldDB" id="A0A5A7NTG6"/>
<evidence type="ECO:0000313" key="2">
    <source>
        <dbReference type="Proteomes" id="UP000325307"/>
    </source>
</evidence>
<dbReference type="OrthoDB" id="4311033at2"/>
<dbReference type="Pfam" id="PF02423">
    <property type="entry name" value="OCD_Mu_crystall"/>
    <property type="match status" value="1"/>
</dbReference>
<organism evidence="1 2">
    <name type="scientific">Zafaria cholistanensis</name>
    <dbReference type="NCBI Taxonomy" id="1682741"/>
    <lineage>
        <taxon>Bacteria</taxon>
        <taxon>Bacillati</taxon>
        <taxon>Actinomycetota</taxon>
        <taxon>Actinomycetes</taxon>
        <taxon>Micrococcales</taxon>
        <taxon>Micrococcaceae</taxon>
        <taxon>Zafaria</taxon>
    </lineage>
</organism>
<evidence type="ECO:0000313" key="1">
    <source>
        <dbReference type="EMBL" id="GER23876.1"/>
    </source>
</evidence>
<gene>
    <name evidence="1" type="ORF">NCCP1664_23710</name>
</gene>
<dbReference type="Gene3D" id="3.40.50.720">
    <property type="entry name" value="NAD(P)-binding Rossmann-like Domain"/>
    <property type="match status" value="1"/>
</dbReference>
<dbReference type="PANTHER" id="PTHR13812">
    <property type="entry name" value="KETIMINE REDUCTASE MU-CRYSTALLIN"/>
    <property type="match status" value="1"/>
</dbReference>
<proteinExistence type="predicted"/>
<dbReference type="EMBL" id="BKDJ01000013">
    <property type="protein sequence ID" value="GER23876.1"/>
    <property type="molecule type" value="Genomic_DNA"/>
</dbReference>
<dbReference type="PIRSF" id="PIRSF001439">
    <property type="entry name" value="CryM"/>
    <property type="match status" value="1"/>
</dbReference>
<dbReference type="SUPFAM" id="SSF51735">
    <property type="entry name" value="NAD(P)-binding Rossmann-fold domains"/>
    <property type="match status" value="1"/>
</dbReference>
<dbReference type="InterPro" id="IPR003462">
    <property type="entry name" value="ODC_Mu_crystall"/>
</dbReference>
<dbReference type="InterPro" id="IPR023401">
    <property type="entry name" value="ODC_N"/>
</dbReference>
<dbReference type="Gene3D" id="3.30.1780.10">
    <property type="entry name" value="ornithine cyclodeaminase, domain 1"/>
    <property type="match status" value="1"/>
</dbReference>
<dbReference type="RefSeq" id="WP_149957480.1">
    <property type="nucleotide sequence ID" value="NZ_BKDJ01000013.1"/>
</dbReference>
<evidence type="ECO:0008006" key="3">
    <source>
        <dbReference type="Google" id="ProtNLM"/>
    </source>
</evidence>
<sequence>MPANAALHLADLSLAVLGSEQVMELPASAAVKALSDALSSGLDPELDGIRTRLETPHGQLLQMPAAAENYAGTKILTLTPGNPSRGRPDIQGVYVLFAGDAQRPAAVIDGAALTRLRTPAVSALGLRLLGHRDIPQILVFGAGVQAWEHIRLFHAVFGVRRVAVVARRRAAARSLATRAGEELGLQATAHGLDEADELVSGADITVCCTASPVPLFAGASVRPGVTVVATGSHEPGSRELDRDLMARARICVESSRTALTEAGEVIDAVAHGVTDARSLLTLAQLHRDIQQAQGEQPTVFKTTGMPWQDLAIAAAIYRRRFPETGTSAQ</sequence>